<dbReference type="EMBL" id="JANIIK010000043">
    <property type="protein sequence ID" value="KAJ3605501.1"/>
    <property type="molecule type" value="Genomic_DNA"/>
</dbReference>
<evidence type="ECO:0000313" key="2">
    <source>
        <dbReference type="EMBL" id="KAJ3605501.1"/>
    </source>
</evidence>
<evidence type="ECO:0000313" key="3">
    <source>
        <dbReference type="Proteomes" id="UP001148018"/>
    </source>
</evidence>
<proteinExistence type="predicted"/>
<feature type="region of interest" description="Disordered" evidence="1">
    <location>
        <begin position="1"/>
        <end position="25"/>
    </location>
</feature>
<sequence length="83" mass="8894">MGDQTQGGPEGRPLSSRENMKVPSGGYITKCIDDVTHTRAITVRSNQEPWLTGQVHTLKAHNIAFRAGDPAGLRAARADPNGL</sequence>
<evidence type="ECO:0000256" key="1">
    <source>
        <dbReference type="SAM" id="MobiDB-lite"/>
    </source>
</evidence>
<dbReference type="Proteomes" id="UP001148018">
    <property type="component" value="Unassembled WGS sequence"/>
</dbReference>
<keyword evidence="3" id="KW-1185">Reference proteome</keyword>
<organism evidence="2 3">
    <name type="scientific">Muraenolepis orangiensis</name>
    <name type="common">Patagonian moray cod</name>
    <dbReference type="NCBI Taxonomy" id="630683"/>
    <lineage>
        <taxon>Eukaryota</taxon>
        <taxon>Metazoa</taxon>
        <taxon>Chordata</taxon>
        <taxon>Craniata</taxon>
        <taxon>Vertebrata</taxon>
        <taxon>Euteleostomi</taxon>
        <taxon>Actinopterygii</taxon>
        <taxon>Neopterygii</taxon>
        <taxon>Teleostei</taxon>
        <taxon>Neoteleostei</taxon>
        <taxon>Acanthomorphata</taxon>
        <taxon>Zeiogadaria</taxon>
        <taxon>Gadariae</taxon>
        <taxon>Gadiformes</taxon>
        <taxon>Muraenolepidoidei</taxon>
        <taxon>Muraenolepididae</taxon>
        <taxon>Muraenolepis</taxon>
    </lineage>
</organism>
<gene>
    <name evidence="2" type="ORF">NHX12_027547</name>
</gene>
<dbReference type="OrthoDB" id="10037236at2759"/>
<protein>
    <submittedName>
        <fullName evidence="2">Uncharacterized protein</fullName>
    </submittedName>
</protein>
<dbReference type="AlphaFoldDB" id="A0A9Q0IQJ5"/>
<reference evidence="2" key="1">
    <citation type="submission" date="2022-07" db="EMBL/GenBank/DDBJ databases">
        <title>Chromosome-level genome of Muraenolepis orangiensis.</title>
        <authorList>
            <person name="Kim J."/>
        </authorList>
    </citation>
    <scope>NUCLEOTIDE SEQUENCE</scope>
    <source>
        <strain evidence="2">KU_S4_2022</strain>
        <tissue evidence="2">Muscle</tissue>
    </source>
</reference>
<accession>A0A9Q0IQJ5</accession>
<comment type="caution">
    <text evidence="2">The sequence shown here is derived from an EMBL/GenBank/DDBJ whole genome shotgun (WGS) entry which is preliminary data.</text>
</comment>
<name>A0A9Q0IQJ5_9TELE</name>